<feature type="transmembrane region" description="Helical" evidence="6">
    <location>
        <begin position="56"/>
        <end position="76"/>
    </location>
</feature>
<evidence type="ECO:0000256" key="6">
    <source>
        <dbReference type="SAM" id="Phobius"/>
    </source>
</evidence>
<dbReference type="PROSITE" id="PS00217">
    <property type="entry name" value="SUGAR_TRANSPORT_2"/>
    <property type="match status" value="1"/>
</dbReference>
<dbReference type="InterPro" id="IPR005829">
    <property type="entry name" value="Sugar_transporter_CS"/>
</dbReference>
<feature type="transmembrane region" description="Helical" evidence="6">
    <location>
        <begin position="151"/>
        <end position="173"/>
    </location>
</feature>
<dbReference type="PANTHER" id="PTHR23511:SF34">
    <property type="entry name" value="SYNAPTIC VESICLE GLYCOPROTEIN 2"/>
    <property type="match status" value="1"/>
</dbReference>
<dbReference type="RefSeq" id="WP_241760263.1">
    <property type="nucleotide sequence ID" value="NC_002689.2"/>
</dbReference>
<dbReference type="SUPFAM" id="SSF103473">
    <property type="entry name" value="MFS general substrate transporter"/>
    <property type="match status" value="1"/>
</dbReference>
<evidence type="ECO:0000256" key="2">
    <source>
        <dbReference type="ARBA" id="ARBA00022448"/>
    </source>
</evidence>
<dbReference type="Proteomes" id="UP000001017">
    <property type="component" value="Chromosome"/>
</dbReference>
<reference evidence="8 9" key="1">
    <citation type="journal article" date="1999" name="Proc. Jpn. Acad.">
        <title>Determination of the complete genomic DNA sequence of Thermoplasma volvanium GSS1.</title>
        <authorList>
            <person name="Kawashima T."/>
            <person name="Yamamoto Y."/>
            <person name="Aramaki H."/>
            <person name="Nunoshiba T."/>
            <person name="Kawamoto T."/>
            <person name="Watanabe K."/>
            <person name="Yamazaki M."/>
            <person name="Kanehori K."/>
            <person name="Amano N."/>
            <person name="Ohya Y."/>
            <person name="Makino K."/>
            <person name="Suzuki M."/>
        </authorList>
    </citation>
    <scope>NUCLEOTIDE SEQUENCE [LARGE SCALE GENOMIC DNA]</scope>
    <source>
        <strain evidence="9">ATCC 51530 / DSM 4299 / JCM 9571 / NBRC 15438 / GSS1</strain>
    </source>
</reference>
<comment type="subcellular location">
    <subcellularLocation>
        <location evidence="1">Membrane</location>
        <topology evidence="1">Multi-pass membrane protein</topology>
    </subcellularLocation>
</comment>
<evidence type="ECO:0000313" key="9">
    <source>
        <dbReference type="Proteomes" id="UP000001017"/>
    </source>
</evidence>
<dbReference type="eggNOG" id="arCOG02682">
    <property type="taxonomic scope" value="Archaea"/>
</dbReference>
<evidence type="ECO:0000256" key="1">
    <source>
        <dbReference type="ARBA" id="ARBA00004141"/>
    </source>
</evidence>
<dbReference type="PaxDb" id="273116-14325309"/>
<feature type="domain" description="Major facilitator superfamily (MFS) profile" evidence="7">
    <location>
        <begin position="22"/>
        <end position="210"/>
    </location>
</feature>
<dbReference type="PROSITE" id="PS50850">
    <property type="entry name" value="MFS"/>
    <property type="match status" value="1"/>
</dbReference>
<dbReference type="InterPro" id="IPR036259">
    <property type="entry name" value="MFS_trans_sf"/>
</dbReference>
<dbReference type="PhylomeDB" id="Q979T9"/>
<dbReference type="InterPro" id="IPR005828">
    <property type="entry name" value="MFS_sugar_transport-like"/>
</dbReference>
<dbReference type="KEGG" id="tvo:TVG1098940"/>
<evidence type="ECO:0000256" key="4">
    <source>
        <dbReference type="ARBA" id="ARBA00022989"/>
    </source>
</evidence>
<protein>
    <recommendedName>
        <fullName evidence="7">Major facilitator superfamily (MFS) profile domain-containing protein</fullName>
    </recommendedName>
</protein>
<dbReference type="EMBL" id="BA000011">
    <property type="protein sequence ID" value="BAB60213.1"/>
    <property type="molecule type" value="Genomic_DNA"/>
</dbReference>
<reference evidence="8 9" key="2">
    <citation type="journal article" date="2000" name="Proc. Natl. Acad. Sci. U.S.A.">
        <title>Archaeal adaptation to higher temperatures revealed by genomic sequence of Thermoplasma volcanium.</title>
        <authorList>
            <person name="Kawashima T."/>
            <person name="Amano N."/>
            <person name="Koike H."/>
            <person name="Makino S."/>
            <person name="Higuchi S."/>
            <person name="Kawashima-Ohya Y."/>
            <person name="Watanabe K."/>
            <person name="Yamazaki M."/>
            <person name="Kanehori K."/>
            <person name="Kawamoto T."/>
            <person name="Nunoshiba T."/>
            <person name="Yamamoto Y."/>
            <person name="Aramaki H."/>
            <person name="Makino K."/>
            <person name="Suzuki M."/>
        </authorList>
    </citation>
    <scope>NUCLEOTIDE SEQUENCE [LARGE SCALE GENOMIC DNA]</scope>
    <source>
        <strain evidence="9">ATCC 51530 / DSM 4299 / JCM 9571 / NBRC 15438 / GSS1</strain>
    </source>
</reference>
<organism evidence="8 9">
    <name type="scientific">Thermoplasma volcanium (strain ATCC 51530 / DSM 4299 / JCM 9571 / NBRC 15438 / GSS1)</name>
    <dbReference type="NCBI Taxonomy" id="273116"/>
    <lineage>
        <taxon>Archaea</taxon>
        <taxon>Methanobacteriati</taxon>
        <taxon>Thermoplasmatota</taxon>
        <taxon>Thermoplasmata</taxon>
        <taxon>Thermoplasmatales</taxon>
        <taxon>Thermoplasmataceae</taxon>
        <taxon>Thermoplasma</taxon>
    </lineage>
</organism>
<keyword evidence="3 6" id="KW-0812">Transmembrane</keyword>
<keyword evidence="4 6" id="KW-1133">Transmembrane helix</keyword>
<feature type="transmembrane region" description="Helical" evidence="6">
    <location>
        <begin position="179"/>
        <end position="198"/>
    </location>
</feature>
<feature type="transmembrane region" description="Helical" evidence="6">
    <location>
        <begin position="18"/>
        <end position="44"/>
    </location>
</feature>
<dbReference type="AlphaFoldDB" id="Q979T9"/>
<dbReference type="Gene3D" id="1.20.1250.20">
    <property type="entry name" value="MFS general substrate transporter like domains"/>
    <property type="match status" value="1"/>
</dbReference>
<evidence type="ECO:0000256" key="3">
    <source>
        <dbReference type="ARBA" id="ARBA00022692"/>
    </source>
</evidence>
<evidence type="ECO:0000313" key="8">
    <source>
        <dbReference type="EMBL" id="BAB60213.1"/>
    </source>
</evidence>
<proteinExistence type="predicted"/>
<dbReference type="STRING" id="273116.gene:9381867"/>
<keyword evidence="2" id="KW-0813">Transport</keyword>
<name>Q979T9_THEVO</name>
<evidence type="ECO:0000256" key="5">
    <source>
        <dbReference type="ARBA" id="ARBA00023136"/>
    </source>
</evidence>
<evidence type="ECO:0000259" key="7">
    <source>
        <dbReference type="PROSITE" id="PS50850"/>
    </source>
</evidence>
<keyword evidence="9" id="KW-1185">Reference proteome</keyword>
<keyword evidence="5 6" id="KW-0472">Membrane</keyword>
<gene>
    <name evidence="8" type="ORF">TVG1098940</name>
</gene>
<dbReference type="InterPro" id="IPR020846">
    <property type="entry name" value="MFS_dom"/>
</dbReference>
<dbReference type="GO" id="GO:0016020">
    <property type="term" value="C:membrane"/>
    <property type="evidence" value="ECO:0007669"/>
    <property type="project" value="UniProtKB-SubCell"/>
</dbReference>
<dbReference type="GeneID" id="71201325"/>
<accession>Q979T9</accession>
<dbReference type="Pfam" id="PF00083">
    <property type="entry name" value="Sugar_tr"/>
    <property type="match status" value="1"/>
</dbReference>
<dbReference type="GO" id="GO:0022857">
    <property type="term" value="F:transmembrane transporter activity"/>
    <property type="evidence" value="ECO:0007669"/>
    <property type="project" value="InterPro"/>
</dbReference>
<sequence>MDYKTGYVQFDQIRITPIFVAVTVLSSMGVFMDGFALSIFSAALPYLKNYILVKSILVSLAASAIYIGMFVGSFVIGHLSDTIGRKRMYTYDLAITSLFLVLTGISRNFAEFFIFELLAGIGIGADYPLSSSIEAEFSPRVSRGRFLVFNIFMWTIGSIVFYLISIPLVGYFGSSSWRWMYFVGAIIPIAVIISRHALPESPYWLVKAGR</sequence>
<dbReference type="PANTHER" id="PTHR23511">
    <property type="entry name" value="SYNAPTIC VESICLE GLYCOPROTEIN 2"/>
    <property type="match status" value="1"/>
</dbReference>
<dbReference type="HOGENOM" id="CLU_001265_46_10_2"/>